<dbReference type="SMART" id="SM00388">
    <property type="entry name" value="HisKA"/>
    <property type="match status" value="1"/>
</dbReference>
<accession>A0ABZ2LU80</accession>
<dbReference type="NCBIfam" id="TIGR00229">
    <property type="entry name" value="sensory_box"/>
    <property type="match status" value="1"/>
</dbReference>
<dbReference type="PANTHER" id="PTHR43547">
    <property type="entry name" value="TWO-COMPONENT HISTIDINE KINASE"/>
    <property type="match status" value="1"/>
</dbReference>
<proteinExistence type="predicted"/>
<dbReference type="InterPro" id="IPR035965">
    <property type="entry name" value="PAS-like_dom_sf"/>
</dbReference>
<dbReference type="Pfam" id="PF13426">
    <property type="entry name" value="PAS_9"/>
    <property type="match status" value="1"/>
</dbReference>
<keyword evidence="10" id="KW-0547">Nucleotide-binding</keyword>
<name>A0ABZ2LU80_9BACT</name>
<comment type="catalytic activity">
    <reaction evidence="1">
        <text>ATP + protein L-histidine = ADP + protein N-phospho-L-histidine.</text>
        <dbReference type="EC" id="2.7.13.3"/>
    </reaction>
</comment>
<dbReference type="SMART" id="SM00448">
    <property type="entry name" value="REC"/>
    <property type="match status" value="1"/>
</dbReference>
<dbReference type="GO" id="GO:0005524">
    <property type="term" value="F:ATP binding"/>
    <property type="evidence" value="ECO:0007669"/>
    <property type="project" value="UniProtKB-KW"/>
</dbReference>
<feature type="domain" description="Histidine kinase" evidence="6">
    <location>
        <begin position="191"/>
        <end position="408"/>
    </location>
</feature>
<dbReference type="SUPFAM" id="SSF52172">
    <property type="entry name" value="CheY-like"/>
    <property type="match status" value="1"/>
</dbReference>
<keyword evidence="10" id="KW-0067">ATP-binding</keyword>
<feature type="domain" description="PAS" evidence="8">
    <location>
        <begin position="47"/>
        <end position="102"/>
    </location>
</feature>
<keyword evidence="3 4" id="KW-0597">Phosphoprotein</keyword>
<dbReference type="InterPro" id="IPR001789">
    <property type="entry name" value="Sig_transdc_resp-reg_receiver"/>
</dbReference>
<evidence type="ECO:0000259" key="6">
    <source>
        <dbReference type="PROSITE" id="PS50109"/>
    </source>
</evidence>
<dbReference type="InterPro" id="IPR036890">
    <property type="entry name" value="HATPase_C_sf"/>
</dbReference>
<evidence type="ECO:0000256" key="2">
    <source>
        <dbReference type="ARBA" id="ARBA00012438"/>
    </source>
</evidence>
<dbReference type="SUPFAM" id="SSF55785">
    <property type="entry name" value="PYP-like sensor domain (PAS domain)"/>
    <property type="match status" value="1"/>
</dbReference>
<evidence type="ECO:0000259" key="8">
    <source>
        <dbReference type="PROSITE" id="PS50112"/>
    </source>
</evidence>
<dbReference type="PROSITE" id="PS50113">
    <property type="entry name" value="PAC"/>
    <property type="match status" value="1"/>
</dbReference>
<dbReference type="Gene3D" id="1.10.287.130">
    <property type="match status" value="1"/>
</dbReference>
<evidence type="ECO:0000256" key="3">
    <source>
        <dbReference type="ARBA" id="ARBA00022553"/>
    </source>
</evidence>
<dbReference type="InterPro" id="IPR004358">
    <property type="entry name" value="Sig_transdc_His_kin-like_C"/>
</dbReference>
<dbReference type="EMBL" id="CP089984">
    <property type="protein sequence ID" value="WXB13900.1"/>
    <property type="molecule type" value="Genomic_DNA"/>
</dbReference>
<evidence type="ECO:0000313" key="10">
    <source>
        <dbReference type="EMBL" id="WXB13900.1"/>
    </source>
</evidence>
<dbReference type="InterPro" id="IPR003594">
    <property type="entry name" value="HATPase_dom"/>
</dbReference>
<dbReference type="InterPro" id="IPR000014">
    <property type="entry name" value="PAS"/>
</dbReference>
<dbReference type="Pfam" id="PF00512">
    <property type="entry name" value="HisKA"/>
    <property type="match status" value="1"/>
</dbReference>
<dbReference type="SUPFAM" id="SSF55874">
    <property type="entry name" value="ATPase domain of HSP90 chaperone/DNA topoisomerase II/histidine kinase"/>
    <property type="match status" value="1"/>
</dbReference>
<gene>
    <name evidence="10" type="ORF">LZC94_39465</name>
</gene>
<dbReference type="PROSITE" id="PS50110">
    <property type="entry name" value="RESPONSE_REGULATORY"/>
    <property type="match status" value="1"/>
</dbReference>
<dbReference type="CDD" id="cd00082">
    <property type="entry name" value="HisKA"/>
    <property type="match status" value="1"/>
</dbReference>
<dbReference type="PANTHER" id="PTHR43547:SF2">
    <property type="entry name" value="HYBRID SIGNAL TRANSDUCTION HISTIDINE KINASE C"/>
    <property type="match status" value="1"/>
</dbReference>
<dbReference type="Gene3D" id="3.30.565.10">
    <property type="entry name" value="Histidine kinase-like ATPase, C-terminal domain"/>
    <property type="match status" value="1"/>
</dbReference>
<dbReference type="Pfam" id="PF02518">
    <property type="entry name" value="HATPase_c"/>
    <property type="match status" value="1"/>
</dbReference>
<dbReference type="CDD" id="cd17580">
    <property type="entry name" value="REC_2_DhkD-like"/>
    <property type="match status" value="1"/>
</dbReference>
<dbReference type="PROSITE" id="PS50109">
    <property type="entry name" value="HIS_KIN"/>
    <property type="match status" value="1"/>
</dbReference>
<dbReference type="InterPro" id="IPR000700">
    <property type="entry name" value="PAS-assoc_C"/>
</dbReference>
<dbReference type="EC" id="2.7.13.3" evidence="2"/>
<dbReference type="Gene3D" id="3.40.50.2300">
    <property type="match status" value="1"/>
</dbReference>
<dbReference type="PRINTS" id="PR00344">
    <property type="entry name" value="BCTRLSENSOR"/>
</dbReference>
<feature type="domain" description="Response regulatory" evidence="7">
    <location>
        <begin position="439"/>
        <end position="557"/>
    </location>
</feature>
<evidence type="ECO:0000256" key="5">
    <source>
        <dbReference type="SAM" id="MobiDB-lite"/>
    </source>
</evidence>
<dbReference type="CDD" id="cd00130">
    <property type="entry name" value="PAS"/>
    <property type="match status" value="1"/>
</dbReference>
<feature type="modified residue" description="4-aspartylphosphate" evidence="4">
    <location>
        <position position="488"/>
    </location>
</feature>
<dbReference type="Proteomes" id="UP001370348">
    <property type="component" value="Chromosome"/>
</dbReference>
<dbReference type="InterPro" id="IPR003661">
    <property type="entry name" value="HisK_dim/P_dom"/>
</dbReference>
<evidence type="ECO:0000313" key="11">
    <source>
        <dbReference type="Proteomes" id="UP001370348"/>
    </source>
</evidence>
<dbReference type="PROSITE" id="PS50112">
    <property type="entry name" value="PAS"/>
    <property type="match status" value="1"/>
</dbReference>
<dbReference type="InterPro" id="IPR036097">
    <property type="entry name" value="HisK_dim/P_sf"/>
</dbReference>
<sequence length="569" mass="62031">MKRRNSAKNGHMSLNENDTENETEPTVTGNLTDRAGSLESTIGEQPVPATFAVLIESVKDYAIFMLDARGMVATWNAGAKRIKGYEPHEIIGQYFAKFYPPEVAASGKCEMELEVAARDGRFEDEGWRVRKDGSRFWANVIITALRDEHDHLVGFAKVTRDLTERRKAEDERIEYAKLQEASNIKDQFLATISHELRTPLNAILGWASLLKTSEDLQEIAKGLETIERNGEAQAVIIDDMLDMSRIVTGKMRIDPRAVDLAAIVRDAIEVVRPAADAREIRLYPTGVEEPIRLVGDPVRLQQVAWNFLSNAVKFCGKGGSVSIALTREDSSVLLRVADTGQGIAAEFLPYVFEPFRQAESGPARRVGGVGLGLAIVKHIVALHGGVVSAESAGPGQGASFTAKLPVRAVAPVEPEIPKATPAKPGPAPGQSALRLDGIRVLAIDDEADAREILKTLFRMRGATAYLAGSAEEGRQALASFKPHIIVSDVGMPGEDGYQFMRSVRALPKENGGVTPAIALTAYAYAVDRQRALDAGFNYHFAKPVDYADLIRAMHNLVSVVDTPWRRGAE</sequence>
<reference evidence="10 11" key="1">
    <citation type="submission" date="2021-12" db="EMBL/GenBank/DDBJ databases">
        <title>Discovery of the Pendulisporaceae a myxobacterial family with distinct sporulation behavior and unique specialized metabolism.</title>
        <authorList>
            <person name="Garcia R."/>
            <person name="Popoff A."/>
            <person name="Bader C.D."/>
            <person name="Loehr J."/>
            <person name="Walesch S."/>
            <person name="Walt C."/>
            <person name="Boldt J."/>
            <person name="Bunk B."/>
            <person name="Haeckl F.J.F.P.J."/>
            <person name="Gunesch A.P."/>
            <person name="Birkelbach J."/>
            <person name="Nuebel U."/>
            <person name="Pietschmann T."/>
            <person name="Bach T."/>
            <person name="Mueller R."/>
        </authorList>
    </citation>
    <scope>NUCLEOTIDE SEQUENCE [LARGE SCALE GENOMIC DNA]</scope>
    <source>
        <strain evidence="10 11">MSr11954</strain>
    </source>
</reference>
<dbReference type="SMART" id="SM00387">
    <property type="entry name" value="HATPase_c"/>
    <property type="match status" value="1"/>
</dbReference>
<organism evidence="10 11">
    <name type="scientific">Pendulispora albinea</name>
    <dbReference type="NCBI Taxonomy" id="2741071"/>
    <lineage>
        <taxon>Bacteria</taxon>
        <taxon>Pseudomonadati</taxon>
        <taxon>Myxococcota</taxon>
        <taxon>Myxococcia</taxon>
        <taxon>Myxococcales</taxon>
        <taxon>Sorangiineae</taxon>
        <taxon>Pendulisporaceae</taxon>
        <taxon>Pendulispora</taxon>
    </lineage>
</organism>
<evidence type="ECO:0000256" key="1">
    <source>
        <dbReference type="ARBA" id="ARBA00000085"/>
    </source>
</evidence>
<dbReference type="InterPro" id="IPR011006">
    <property type="entry name" value="CheY-like_superfamily"/>
</dbReference>
<feature type="domain" description="PAC" evidence="9">
    <location>
        <begin position="122"/>
        <end position="174"/>
    </location>
</feature>
<protein>
    <recommendedName>
        <fullName evidence="2">histidine kinase</fullName>
        <ecNumber evidence="2">2.7.13.3</ecNumber>
    </recommendedName>
</protein>
<evidence type="ECO:0000256" key="4">
    <source>
        <dbReference type="PROSITE-ProRule" id="PRU00169"/>
    </source>
</evidence>
<keyword evidence="11" id="KW-1185">Reference proteome</keyword>
<dbReference type="SUPFAM" id="SSF47384">
    <property type="entry name" value="Homodimeric domain of signal transducing histidine kinase"/>
    <property type="match status" value="1"/>
</dbReference>
<dbReference type="InterPro" id="IPR005467">
    <property type="entry name" value="His_kinase_dom"/>
</dbReference>
<evidence type="ECO:0000259" key="7">
    <source>
        <dbReference type="PROSITE" id="PS50110"/>
    </source>
</evidence>
<evidence type="ECO:0000259" key="9">
    <source>
        <dbReference type="PROSITE" id="PS50113"/>
    </source>
</evidence>
<dbReference type="Gene3D" id="3.30.450.20">
    <property type="entry name" value="PAS domain"/>
    <property type="match status" value="1"/>
</dbReference>
<feature type="region of interest" description="Disordered" evidence="5">
    <location>
        <begin position="1"/>
        <end position="29"/>
    </location>
</feature>
<dbReference type="Pfam" id="PF00072">
    <property type="entry name" value="Response_reg"/>
    <property type="match status" value="1"/>
</dbReference>
<dbReference type="RefSeq" id="WP_394823519.1">
    <property type="nucleotide sequence ID" value="NZ_CP089984.1"/>
</dbReference>